<sequence length="149" mass="15982">MVPFAPSKPILPFCPSLPPIVSLLFKANVTLFFSFVITILPSLFAKSTVAFGATFVLFLPSLIVKFQPADAVLFTASNWFLFTASVPLTPGATFLIVLLLLFSPSLVILTVPLVPPVIDTPSLLIVVLPVVTVVKFGVMLVAILIFLPV</sequence>
<feature type="transmembrane region" description="Helical" evidence="1">
    <location>
        <begin position="47"/>
        <end position="67"/>
    </location>
</feature>
<proteinExistence type="predicted"/>
<feature type="transmembrane region" description="Helical" evidence="1">
    <location>
        <begin position="20"/>
        <end position="40"/>
    </location>
</feature>
<feature type="transmembrane region" description="Helical" evidence="1">
    <location>
        <begin position="79"/>
        <end position="102"/>
    </location>
</feature>
<keyword evidence="1" id="KW-1133">Transmembrane helix</keyword>
<gene>
    <name evidence="2" type="ORF">C5N92_10405</name>
</gene>
<dbReference type="AlphaFoldDB" id="A0A328C0N5"/>
<organism evidence="2 3">
    <name type="scientific">Glaesserella australis</name>
    <dbReference type="NCBI Taxonomy" id="2094024"/>
    <lineage>
        <taxon>Bacteria</taxon>
        <taxon>Pseudomonadati</taxon>
        <taxon>Pseudomonadota</taxon>
        <taxon>Gammaproteobacteria</taxon>
        <taxon>Pasteurellales</taxon>
        <taxon>Pasteurellaceae</taxon>
        <taxon>Glaesserella</taxon>
    </lineage>
</organism>
<name>A0A328C0N5_9PAST</name>
<accession>A0A328C0N5</accession>
<dbReference type="EMBL" id="PTPX01000019">
    <property type="protein sequence ID" value="RAL18034.1"/>
    <property type="molecule type" value="Genomic_DNA"/>
</dbReference>
<keyword evidence="1" id="KW-0472">Membrane</keyword>
<evidence type="ECO:0000313" key="2">
    <source>
        <dbReference type="EMBL" id="RAL18034.1"/>
    </source>
</evidence>
<evidence type="ECO:0000313" key="3">
    <source>
        <dbReference type="Proteomes" id="UP000248689"/>
    </source>
</evidence>
<protein>
    <submittedName>
        <fullName evidence="2">Uncharacterized protein</fullName>
    </submittedName>
</protein>
<keyword evidence="3" id="KW-1185">Reference proteome</keyword>
<reference evidence="3" key="1">
    <citation type="submission" date="2018-02" db="EMBL/GenBank/DDBJ databases">
        <title>Glaesserella australis sp. nov., isolated from the lungs of pigs.</title>
        <authorList>
            <person name="Turni C."/>
            <person name="Christensen H."/>
        </authorList>
    </citation>
    <scope>NUCLEOTIDE SEQUENCE [LARGE SCALE GENOMIC DNA]</scope>
    <source>
        <strain evidence="3">HS4635</strain>
    </source>
</reference>
<evidence type="ECO:0000256" key="1">
    <source>
        <dbReference type="SAM" id="Phobius"/>
    </source>
</evidence>
<feature type="transmembrane region" description="Helical" evidence="1">
    <location>
        <begin position="123"/>
        <end position="147"/>
    </location>
</feature>
<dbReference type="Proteomes" id="UP000248689">
    <property type="component" value="Unassembled WGS sequence"/>
</dbReference>
<keyword evidence="1" id="KW-0812">Transmembrane</keyword>
<comment type="caution">
    <text evidence="2">The sequence shown here is derived from an EMBL/GenBank/DDBJ whole genome shotgun (WGS) entry which is preliminary data.</text>
</comment>